<protein>
    <submittedName>
        <fullName evidence="1">Uncharacterized protein</fullName>
    </submittedName>
</protein>
<dbReference type="RefSeq" id="WP_214363857.1">
    <property type="nucleotide sequence ID" value="NZ_JAEKFT010000043.1"/>
</dbReference>
<evidence type="ECO:0000313" key="2">
    <source>
        <dbReference type="Proteomes" id="UP000694660"/>
    </source>
</evidence>
<dbReference type="EMBL" id="JAEKFT010000043">
    <property type="protein sequence ID" value="MBT0963930.1"/>
    <property type="molecule type" value="Genomic_DNA"/>
</dbReference>
<dbReference type="PROSITE" id="PS51318">
    <property type="entry name" value="TAT"/>
    <property type="match status" value="1"/>
</dbReference>
<dbReference type="Proteomes" id="UP000694660">
    <property type="component" value="Unassembled WGS sequence"/>
</dbReference>
<dbReference type="InterPro" id="IPR006311">
    <property type="entry name" value="TAT_signal"/>
</dbReference>
<comment type="caution">
    <text evidence="1">The sequence shown here is derived from an EMBL/GenBank/DDBJ whole genome shotgun (WGS) entry which is preliminary data.</text>
</comment>
<sequence>MSQDHQTPSTPTSESRRRLVQGGLSGAPLLLLLKSTPALATYSCKQPSGFSVSGNLSQPGSQTCHQYYKKPSDWYYTCQSSSAPSWKNYKVKDVLGSCGYNSAHNDKKLKDALADGDEFLRYCVAAWANAAGGSGYPVNTATVCDMWKKGAMGSYQAVTYPVVNWGKTDVVAYFKYTMGES</sequence>
<keyword evidence="2" id="KW-1185">Reference proteome</keyword>
<organism evidence="1 2">
    <name type="scientific">Denitromonas iodatirespirans</name>
    <dbReference type="NCBI Taxonomy" id="2795389"/>
    <lineage>
        <taxon>Bacteria</taxon>
        <taxon>Pseudomonadati</taxon>
        <taxon>Pseudomonadota</taxon>
        <taxon>Betaproteobacteria</taxon>
        <taxon>Rhodocyclales</taxon>
        <taxon>Zoogloeaceae</taxon>
        <taxon>Denitromonas</taxon>
    </lineage>
</organism>
<accession>A0A944DBV5</accession>
<proteinExistence type="predicted"/>
<reference evidence="2" key="1">
    <citation type="journal article" date="2022" name="ISME J.">
        <title>Genetic and phylogenetic analysis of dissimilatory iodate-reducing bacteria identifies potential niches across the world's oceans.</title>
        <authorList>
            <person name="Reyes-Umana V."/>
            <person name="Henning Z."/>
            <person name="Lee K."/>
            <person name="Barnum T.P."/>
            <person name="Coates J.D."/>
        </authorList>
    </citation>
    <scope>NUCLEOTIDE SEQUENCE [LARGE SCALE GENOMIC DNA]</scope>
    <source>
        <strain evidence="2">IR12</strain>
    </source>
</reference>
<evidence type="ECO:0000313" key="1">
    <source>
        <dbReference type="EMBL" id="MBT0963930.1"/>
    </source>
</evidence>
<gene>
    <name evidence="1" type="ORF">I8J34_22350</name>
</gene>
<name>A0A944DBV5_DENI1</name>
<dbReference type="AlphaFoldDB" id="A0A944DBV5"/>